<keyword evidence="5 6" id="KW-0472">Membrane</keyword>
<feature type="transmembrane region" description="Helical" evidence="6">
    <location>
        <begin position="88"/>
        <end position="108"/>
    </location>
</feature>
<evidence type="ECO:0000256" key="2">
    <source>
        <dbReference type="ARBA" id="ARBA00022448"/>
    </source>
</evidence>
<dbReference type="GO" id="GO:0016020">
    <property type="term" value="C:membrane"/>
    <property type="evidence" value="ECO:0007669"/>
    <property type="project" value="UniProtKB-SubCell"/>
</dbReference>
<feature type="domain" description="Amino acid transporter transmembrane" evidence="7">
    <location>
        <begin position="56"/>
        <end position="415"/>
    </location>
</feature>
<feature type="transmembrane region" description="Helical" evidence="6">
    <location>
        <begin position="193"/>
        <end position="219"/>
    </location>
</feature>
<dbReference type="PANTHER" id="PTHR48017">
    <property type="entry name" value="OS05G0424000 PROTEIN-RELATED"/>
    <property type="match status" value="1"/>
</dbReference>
<proteinExistence type="predicted"/>
<reference evidence="8" key="1">
    <citation type="submission" date="2021-01" db="EMBL/GenBank/DDBJ databases">
        <authorList>
            <person name="Corre E."/>
            <person name="Pelletier E."/>
            <person name="Niang G."/>
            <person name="Scheremetjew M."/>
            <person name="Finn R."/>
            <person name="Kale V."/>
            <person name="Holt S."/>
            <person name="Cochrane G."/>
            <person name="Meng A."/>
            <person name="Brown T."/>
            <person name="Cohen L."/>
        </authorList>
    </citation>
    <scope>NUCLEOTIDE SEQUENCE</scope>
    <source>
        <strain evidence="8">CCMP3105</strain>
    </source>
</reference>
<feature type="transmembrane region" description="Helical" evidence="6">
    <location>
        <begin position="392"/>
        <end position="411"/>
    </location>
</feature>
<feature type="transmembrane region" description="Helical" evidence="6">
    <location>
        <begin position="129"/>
        <end position="154"/>
    </location>
</feature>
<dbReference type="AlphaFoldDB" id="A0A7S4Q5T7"/>
<feature type="transmembrane region" description="Helical" evidence="6">
    <location>
        <begin position="166"/>
        <end position="186"/>
    </location>
</feature>
<feature type="transmembrane region" description="Helical" evidence="6">
    <location>
        <begin position="231"/>
        <end position="252"/>
    </location>
</feature>
<dbReference type="InterPro" id="IPR013057">
    <property type="entry name" value="AA_transpt_TM"/>
</dbReference>
<evidence type="ECO:0000259" key="7">
    <source>
        <dbReference type="Pfam" id="PF01490"/>
    </source>
</evidence>
<gene>
    <name evidence="8" type="ORF">AMON00008_LOCUS12916</name>
</gene>
<accession>A0A7S4Q5T7</accession>
<keyword evidence="4 6" id="KW-1133">Transmembrane helix</keyword>
<feature type="transmembrane region" description="Helical" evidence="6">
    <location>
        <begin position="358"/>
        <end position="380"/>
    </location>
</feature>
<dbReference type="EMBL" id="HBNR01019486">
    <property type="protein sequence ID" value="CAE4573297.1"/>
    <property type="molecule type" value="Transcribed_RNA"/>
</dbReference>
<organism evidence="8">
    <name type="scientific">Alexandrium monilatum</name>
    <dbReference type="NCBI Taxonomy" id="311494"/>
    <lineage>
        <taxon>Eukaryota</taxon>
        <taxon>Sar</taxon>
        <taxon>Alveolata</taxon>
        <taxon>Dinophyceae</taxon>
        <taxon>Gonyaulacales</taxon>
        <taxon>Pyrocystaceae</taxon>
        <taxon>Alexandrium</taxon>
    </lineage>
</organism>
<evidence type="ECO:0000313" key="8">
    <source>
        <dbReference type="EMBL" id="CAE4573297.1"/>
    </source>
</evidence>
<feature type="transmembrane region" description="Helical" evidence="6">
    <location>
        <begin position="273"/>
        <end position="291"/>
    </location>
</feature>
<evidence type="ECO:0000256" key="4">
    <source>
        <dbReference type="ARBA" id="ARBA00022989"/>
    </source>
</evidence>
<evidence type="ECO:0000256" key="5">
    <source>
        <dbReference type="ARBA" id="ARBA00023136"/>
    </source>
</evidence>
<keyword evidence="2" id="KW-0813">Transport</keyword>
<sequence>MAVGSGLGLPLLTAADVKHPCGPAVDPEKGQHAADVATGEEALALAEAASKDEQRTMTIPEATFAMANFVLNFGMFSVPMAFARTGWAAIGIIVLVGGLCLVNGLLLGRVFERLQAAGIPRPTYSDASLVAAGPCFAALITCTCYLEVATYGWGNLVVLSRSLAQLAPGVDPACFVAGSSLLALMLSGIPDRAYAYVSLVSALSIIMACSTVIASGWVLPAWARAGQVFQGVGALPLAFSLVIFGPAAHPCLSVVFHGTGSRSDFDAAVRNGWILWTVTAIGFGAGTYYIFGDAVQVLALQNIGHDLDGRPLPGAECLGTFATAWMVLKSQGALVPNSRPFVHVLARVTGVKLGQGNGGAACVLLSLPVITILGVGAVLLEDHIGALEAASGSLLMTTNAVVFPIVVYVLICKPASA</sequence>
<name>A0A7S4Q5T7_9DINO</name>
<dbReference type="Pfam" id="PF01490">
    <property type="entry name" value="Aa_trans"/>
    <property type="match status" value="1"/>
</dbReference>
<comment type="subcellular location">
    <subcellularLocation>
        <location evidence="1">Membrane</location>
    </subcellularLocation>
</comment>
<evidence type="ECO:0000256" key="3">
    <source>
        <dbReference type="ARBA" id="ARBA00022692"/>
    </source>
</evidence>
<evidence type="ECO:0000256" key="6">
    <source>
        <dbReference type="SAM" id="Phobius"/>
    </source>
</evidence>
<keyword evidence="3 6" id="KW-0812">Transmembrane</keyword>
<protein>
    <recommendedName>
        <fullName evidence="7">Amino acid transporter transmembrane domain-containing protein</fullName>
    </recommendedName>
</protein>
<evidence type="ECO:0000256" key="1">
    <source>
        <dbReference type="ARBA" id="ARBA00004370"/>
    </source>
</evidence>